<dbReference type="NCBIfam" id="TIGR03621">
    <property type="entry name" value="F420_MSMEG_2516"/>
    <property type="match status" value="1"/>
</dbReference>
<dbReference type="Pfam" id="PF00296">
    <property type="entry name" value="Bac_luciferase"/>
    <property type="match status" value="1"/>
</dbReference>
<evidence type="ECO:0000313" key="6">
    <source>
        <dbReference type="EMBL" id="SFK14063.1"/>
    </source>
</evidence>
<reference evidence="6 7" key="1">
    <citation type="submission" date="2016-10" db="EMBL/GenBank/DDBJ databases">
        <authorList>
            <person name="de Groot N.N."/>
        </authorList>
    </citation>
    <scope>NUCLEOTIDE SEQUENCE [LARGE SCALE GENOMIC DNA]</scope>
    <source>
        <strain evidence="6 7">DSM 44468</strain>
    </source>
</reference>
<proteinExistence type="predicted"/>
<protein>
    <submittedName>
        <fullName evidence="6">Probable F420-dependent oxidoreductase, MSMEG_2516 family</fullName>
    </submittedName>
</protein>
<dbReference type="InterPro" id="IPR050172">
    <property type="entry name" value="SsuD_RutA_monooxygenase"/>
</dbReference>
<dbReference type="EMBL" id="FORP01000014">
    <property type="protein sequence ID" value="SFK14063.1"/>
    <property type="molecule type" value="Genomic_DNA"/>
</dbReference>
<accession>A0A1I3X389</accession>
<evidence type="ECO:0000256" key="1">
    <source>
        <dbReference type="ARBA" id="ARBA00022630"/>
    </source>
</evidence>
<sequence length="267" mass="28964">MVSGTDFRFGIALGTVDAGFAAKCRRAEELGYDVISIPDHLGAPAPFPSVVAAAAATERMRVGTFVLNVPFYNPALLARDIQSTSTLTGGRFELGVGAGHMKSEFDDAGLPWWPSKIRIGFLAKTLEQLRERVPDLPPLLIGGHGEGMLSLAAQHADIVGFSGIKQVPGKPPGTFEQADADELGKRVAFVRDRAEREQEYNMLIQGVVPEDHPYAGAPQVLTGSPERMAEELLARSERYGFTYYTVLEPSMEAFAPVIDLVRPRPRA</sequence>
<evidence type="ECO:0000256" key="4">
    <source>
        <dbReference type="ARBA" id="ARBA00023033"/>
    </source>
</evidence>
<name>A0A1I3X389_9PSEU</name>
<dbReference type="InterPro" id="IPR019923">
    <property type="entry name" value="Lucif-like_OxRdtase_MSMEG_2516"/>
</dbReference>
<evidence type="ECO:0000256" key="2">
    <source>
        <dbReference type="ARBA" id="ARBA00022643"/>
    </source>
</evidence>
<dbReference type="OrthoDB" id="4288123at2"/>
<keyword evidence="4" id="KW-0503">Monooxygenase</keyword>
<dbReference type="STRING" id="115433.SAMN05421835_114130"/>
<dbReference type="GO" id="GO:0008726">
    <property type="term" value="F:alkanesulfonate monooxygenase activity"/>
    <property type="evidence" value="ECO:0007669"/>
    <property type="project" value="TreeGrafter"/>
</dbReference>
<dbReference type="InterPro" id="IPR036661">
    <property type="entry name" value="Luciferase-like_sf"/>
</dbReference>
<dbReference type="GO" id="GO:0046306">
    <property type="term" value="P:alkanesulfonate catabolic process"/>
    <property type="evidence" value="ECO:0007669"/>
    <property type="project" value="TreeGrafter"/>
</dbReference>
<evidence type="ECO:0000259" key="5">
    <source>
        <dbReference type="Pfam" id="PF00296"/>
    </source>
</evidence>
<keyword evidence="1" id="KW-0285">Flavoprotein</keyword>
<keyword evidence="3" id="KW-0560">Oxidoreductase</keyword>
<dbReference type="PANTHER" id="PTHR42847:SF4">
    <property type="entry name" value="ALKANESULFONATE MONOOXYGENASE-RELATED"/>
    <property type="match status" value="1"/>
</dbReference>
<evidence type="ECO:0000256" key="3">
    <source>
        <dbReference type="ARBA" id="ARBA00023002"/>
    </source>
</evidence>
<dbReference type="Gene3D" id="3.20.20.30">
    <property type="entry name" value="Luciferase-like domain"/>
    <property type="match status" value="2"/>
</dbReference>
<dbReference type="PANTHER" id="PTHR42847">
    <property type="entry name" value="ALKANESULFONATE MONOOXYGENASE"/>
    <property type="match status" value="1"/>
</dbReference>
<gene>
    <name evidence="6" type="ORF">SAMN05421835_114130</name>
</gene>
<dbReference type="Proteomes" id="UP000199025">
    <property type="component" value="Unassembled WGS sequence"/>
</dbReference>
<dbReference type="RefSeq" id="WP_091511090.1">
    <property type="nucleotide sequence ID" value="NZ_FORP01000014.1"/>
</dbReference>
<organism evidence="6 7">
    <name type="scientific">Amycolatopsis sacchari</name>
    <dbReference type="NCBI Taxonomy" id="115433"/>
    <lineage>
        <taxon>Bacteria</taxon>
        <taxon>Bacillati</taxon>
        <taxon>Actinomycetota</taxon>
        <taxon>Actinomycetes</taxon>
        <taxon>Pseudonocardiales</taxon>
        <taxon>Pseudonocardiaceae</taxon>
        <taxon>Amycolatopsis</taxon>
    </lineage>
</organism>
<dbReference type="SUPFAM" id="SSF51679">
    <property type="entry name" value="Bacterial luciferase-like"/>
    <property type="match status" value="1"/>
</dbReference>
<evidence type="ECO:0000313" key="7">
    <source>
        <dbReference type="Proteomes" id="UP000199025"/>
    </source>
</evidence>
<keyword evidence="7" id="KW-1185">Reference proteome</keyword>
<dbReference type="InterPro" id="IPR011251">
    <property type="entry name" value="Luciferase-like_dom"/>
</dbReference>
<dbReference type="AlphaFoldDB" id="A0A1I3X389"/>
<feature type="domain" description="Luciferase-like" evidence="5">
    <location>
        <begin position="25"/>
        <end position="112"/>
    </location>
</feature>
<keyword evidence="2" id="KW-0288">FMN</keyword>